<feature type="binding site" evidence="6">
    <location>
        <position position="113"/>
    </location>
    <ligand>
        <name>Fe(3+)</name>
        <dbReference type="ChEBI" id="CHEBI:29034"/>
    </ligand>
</feature>
<evidence type="ECO:0000256" key="2">
    <source>
        <dbReference type="ARBA" id="ARBA00013079"/>
    </source>
</evidence>
<dbReference type="OrthoDB" id="528553at2"/>
<gene>
    <name evidence="8" type="ORF">C7410_13624</name>
</gene>
<dbReference type="InterPro" id="IPR018141">
    <property type="entry name" value="Nitrile_hydratase_asu"/>
</dbReference>
<dbReference type="GO" id="GO:0046914">
    <property type="term" value="F:transition metal ion binding"/>
    <property type="evidence" value="ECO:0007669"/>
    <property type="project" value="InterPro"/>
</dbReference>
<name>A0A2V4UD18_9BURK</name>
<reference evidence="8 9" key="1">
    <citation type="submission" date="2018-06" db="EMBL/GenBank/DDBJ databases">
        <title>Genomic Encyclopedia of Type Strains, Phase IV (KMG-V): Genome sequencing to study the core and pangenomes of soil and plant-associated prokaryotes.</title>
        <authorList>
            <person name="Whitman W."/>
        </authorList>
    </citation>
    <scope>NUCLEOTIDE SEQUENCE [LARGE SCALE GENOMIC DNA]</scope>
    <source>
        <strain evidence="8 9">SRCL-318</strain>
    </source>
</reference>
<sequence length="212" mass="22955">MQDLFRYEDDRESASSAKVRALEALLIEKGVLGSNSVDTVLGHFETIAGPFNGAKIVARAWLDVDFKARLLADTPAAIAELDLPSGMVGAEGEHMAAVANGTGVHNLVICTLCSCYPWPVLGLPPYWYKDPVFRARGVREPRAVLREFGVPIDENVQVKVWDSSAQIRWFVVPERPEGTDAMTEEQLAALVTPESMMGVALVAPPQVAHGGT</sequence>
<keyword evidence="4" id="KW-0456">Lyase</keyword>
<dbReference type="SUPFAM" id="SSF56209">
    <property type="entry name" value="Nitrile hydratase alpha chain"/>
    <property type="match status" value="1"/>
</dbReference>
<keyword evidence="6" id="KW-0408">Iron</keyword>
<evidence type="ECO:0000256" key="5">
    <source>
        <dbReference type="ARBA" id="ARBA00044877"/>
    </source>
</evidence>
<dbReference type="GO" id="GO:0018822">
    <property type="term" value="F:nitrile hydratase activity"/>
    <property type="evidence" value="ECO:0007669"/>
    <property type="project" value="UniProtKB-EC"/>
</dbReference>
<dbReference type="Proteomes" id="UP000247772">
    <property type="component" value="Unassembled WGS sequence"/>
</dbReference>
<protein>
    <recommendedName>
        <fullName evidence="2">nitrile hydratase</fullName>
        <ecNumber evidence="2">4.2.1.84</ecNumber>
    </recommendedName>
</protein>
<evidence type="ECO:0000313" key="8">
    <source>
        <dbReference type="EMBL" id="PYE14853.1"/>
    </source>
</evidence>
<dbReference type="EC" id="4.2.1.84" evidence="2"/>
<dbReference type="AlphaFoldDB" id="A0A2V4UD18"/>
<dbReference type="Pfam" id="PF02979">
    <property type="entry name" value="NHase_alpha"/>
    <property type="match status" value="1"/>
</dbReference>
<evidence type="ECO:0000256" key="6">
    <source>
        <dbReference type="PIRSR" id="PIRSR001426-1"/>
    </source>
</evidence>
<evidence type="ECO:0000256" key="3">
    <source>
        <dbReference type="ARBA" id="ARBA00022723"/>
    </source>
</evidence>
<feature type="binding site" evidence="6">
    <location>
        <position position="115"/>
    </location>
    <ligand>
        <name>Fe(3+)</name>
        <dbReference type="ChEBI" id="CHEBI:29034"/>
    </ligand>
</feature>
<keyword evidence="3 6" id="KW-0479">Metal-binding</keyword>
<accession>A0A2V4UD18</accession>
<dbReference type="InterPro" id="IPR036648">
    <property type="entry name" value="CN_Hdrase_a/SCN_Hdrase_g_sf"/>
</dbReference>
<evidence type="ECO:0000259" key="7">
    <source>
        <dbReference type="Pfam" id="PF02979"/>
    </source>
</evidence>
<evidence type="ECO:0000256" key="4">
    <source>
        <dbReference type="ARBA" id="ARBA00023239"/>
    </source>
</evidence>
<feature type="domain" description="Nitrile hydratase alpha/Thiocyanate hydrolase gamma" evidence="7">
    <location>
        <begin position="15"/>
        <end position="200"/>
    </location>
</feature>
<dbReference type="PIRSF" id="PIRSF001426">
    <property type="entry name" value="NHase_alpha"/>
    <property type="match status" value="1"/>
</dbReference>
<comment type="similarity">
    <text evidence="1">Belongs to the nitrile hydratase subunit alpha family.</text>
</comment>
<evidence type="ECO:0000313" key="9">
    <source>
        <dbReference type="Proteomes" id="UP000247772"/>
    </source>
</evidence>
<dbReference type="RefSeq" id="WP_110857358.1">
    <property type="nucleotide sequence ID" value="NZ_QJSQ01000036.1"/>
</dbReference>
<dbReference type="EMBL" id="QJSQ01000036">
    <property type="protein sequence ID" value="PYE14853.1"/>
    <property type="molecule type" value="Genomic_DNA"/>
</dbReference>
<feature type="binding site" evidence="6">
    <location>
        <position position="110"/>
    </location>
    <ligand>
        <name>Fe(3+)</name>
        <dbReference type="ChEBI" id="CHEBI:29034"/>
    </ligand>
</feature>
<organism evidence="8 9">
    <name type="scientific">Paraburkholderia silvatlantica</name>
    <dbReference type="NCBI Taxonomy" id="321895"/>
    <lineage>
        <taxon>Bacteria</taxon>
        <taxon>Pseudomonadati</taxon>
        <taxon>Pseudomonadota</taxon>
        <taxon>Betaproteobacteria</taxon>
        <taxon>Burkholderiales</taxon>
        <taxon>Burkholderiaceae</taxon>
        <taxon>Paraburkholderia</taxon>
    </lineage>
</organism>
<dbReference type="Gene3D" id="3.90.330.10">
    <property type="entry name" value="Nitrile hydratase alpha /Thiocyanate hydrolase gamma"/>
    <property type="match status" value="1"/>
</dbReference>
<feature type="binding site" evidence="6">
    <location>
        <position position="114"/>
    </location>
    <ligand>
        <name>Fe(3+)</name>
        <dbReference type="ChEBI" id="CHEBI:29034"/>
    </ligand>
</feature>
<dbReference type="InterPro" id="IPR023900">
    <property type="entry name" value="CN_Hdrtase_asu/SCN_Hdrlase_gsu"/>
</dbReference>
<comment type="caution">
    <text evidence="8">The sequence shown here is derived from an EMBL/GenBank/DDBJ whole genome shotgun (WGS) entry which is preliminary data.</text>
</comment>
<comment type="catalytic activity">
    <reaction evidence="5">
        <text>an aliphatic primary amide = an aliphatic nitrile + H2O</text>
        <dbReference type="Rhea" id="RHEA:12673"/>
        <dbReference type="ChEBI" id="CHEBI:15377"/>
        <dbReference type="ChEBI" id="CHEBI:65285"/>
        <dbReference type="ChEBI" id="CHEBI:80291"/>
        <dbReference type="EC" id="4.2.1.84"/>
    </reaction>
</comment>
<dbReference type="NCBIfam" id="TIGR01323">
    <property type="entry name" value="nitrile_alph"/>
    <property type="match status" value="1"/>
</dbReference>
<dbReference type="InterPro" id="IPR004232">
    <property type="entry name" value="CN_Hdrtase_a/SCN_Hdrlase_g"/>
</dbReference>
<proteinExistence type="inferred from homology"/>
<evidence type="ECO:0000256" key="1">
    <source>
        <dbReference type="ARBA" id="ARBA00009363"/>
    </source>
</evidence>